<evidence type="ECO:0000313" key="7">
    <source>
        <dbReference type="EMBL" id="OAE19479.1"/>
    </source>
</evidence>
<comment type="subcellular location">
    <subcellularLocation>
        <location evidence="6">Golgi apparatus</location>
        <location evidence="6">Golgi stack membrane</location>
        <topology evidence="6">Single-pass type II membrane protein</topology>
    </subcellularLocation>
</comment>
<accession>A0A176VF05</accession>
<evidence type="ECO:0000256" key="6">
    <source>
        <dbReference type="RuleBase" id="RU367004"/>
    </source>
</evidence>
<keyword evidence="5 6" id="KW-0961">Cell wall biogenesis/degradation</keyword>
<dbReference type="GO" id="GO:0042546">
    <property type="term" value="P:cell wall biogenesis"/>
    <property type="evidence" value="ECO:0007669"/>
    <property type="project" value="InterPro"/>
</dbReference>
<comment type="function">
    <text evidence="6">May be involved in cell wall biosynthesis.</text>
</comment>
<name>A0A176VF05_MARPO</name>
<dbReference type="GO" id="GO:0009969">
    <property type="term" value="P:xyloglucan biosynthetic process"/>
    <property type="evidence" value="ECO:0007669"/>
    <property type="project" value="TreeGrafter"/>
</dbReference>
<dbReference type="PANTHER" id="PTHR31889">
    <property type="entry name" value="FUCOSYLTRANSFERASE 2-RELATED"/>
    <property type="match status" value="1"/>
</dbReference>
<dbReference type="GO" id="GO:0071555">
    <property type="term" value="P:cell wall organization"/>
    <property type="evidence" value="ECO:0007669"/>
    <property type="project" value="UniProtKB-UniRule"/>
</dbReference>
<keyword evidence="4" id="KW-0325">Glycoprotein</keyword>
<proteinExistence type="inferred from homology"/>
<dbReference type="PANTHER" id="PTHR31889:SF85">
    <property type="entry name" value="FUCOSYLTRANSFERASE"/>
    <property type="match status" value="1"/>
</dbReference>
<dbReference type="GO" id="GO:0008107">
    <property type="term" value="F:galactoside 2-alpha-L-fucosyltransferase activity"/>
    <property type="evidence" value="ECO:0007669"/>
    <property type="project" value="InterPro"/>
</dbReference>
<dbReference type="AlphaFoldDB" id="A0A176VF05"/>
<dbReference type="EMBL" id="LVLJ01003850">
    <property type="protein sequence ID" value="OAE19479.1"/>
    <property type="molecule type" value="Genomic_DNA"/>
</dbReference>
<evidence type="ECO:0000256" key="4">
    <source>
        <dbReference type="ARBA" id="ARBA00023180"/>
    </source>
</evidence>
<evidence type="ECO:0000313" key="8">
    <source>
        <dbReference type="Proteomes" id="UP000077202"/>
    </source>
</evidence>
<dbReference type="GO" id="GO:0032580">
    <property type="term" value="C:Golgi cisterna membrane"/>
    <property type="evidence" value="ECO:0007669"/>
    <property type="project" value="UniProtKB-SubCell"/>
</dbReference>
<dbReference type="InterPro" id="IPR004938">
    <property type="entry name" value="XG_FTase"/>
</dbReference>
<keyword evidence="8" id="KW-1185">Reference proteome</keyword>
<keyword evidence="6" id="KW-0333">Golgi apparatus</keyword>
<dbReference type="Gene3D" id="3.40.50.11340">
    <property type="match status" value="1"/>
</dbReference>
<gene>
    <name evidence="7" type="ORF">AXG93_1040s1430</name>
</gene>
<comment type="similarity">
    <text evidence="1 6">Belongs to the glycosyltransferase 37 family.</text>
</comment>
<reference evidence="7" key="1">
    <citation type="submission" date="2016-03" db="EMBL/GenBank/DDBJ databases">
        <title>Mechanisms controlling the formation of the plant cell surface in tip-growing cells are functionally conserved among land plants.</title>
        <authorList>
            <person name="Honkanen S."/>
            <person name="Jones V.A."/>
            <person name="Morieri G."/>
            <person name="Champion C."/>
            <person name="Hetherington A.J."/>
            <person name="Kelly S."/>
            <person name="Saint-Marcoux D."/>
            <person name="Proust H."/>
            <person name="Prescott H."/>
            <person name="Dolan L."/>
        </authorList>
    </citation>
    <scope>NUCLEOTIDE SEQUENCE [LARGE SCALE GENOMIC DNA]</scope>
    <source>
        <tissue evidence="7">Whole gametophyte</tissue>
    </source>
</reference>
<dbReference type="EC" id="2.4.1.-" evidence="6"/>
<protein>
    <recommendedName>
        <fullName evidence="6">Fucosyltransferase</fullName>
        <ecNumber evidence="6">2.4.1.-</ecNumber>
    </recommendedName>
</protein>
<keyword evidence="3 6" id="KW-0808">Transferase</keyword>
<sequence>MIVALKTIDGIKLSSGSQGPQKLTCRLTEDKELPRMRLDKFHVTEIPVPATTGTEKTAFSPGKHQQRGMPFWQKAVILLCVGSMLLFSLTLMMDAESASQWSGGLSALSSKLDSMAPMPVIPEDDPTCVSRTQQNLYRRQDRQLTMPTALGETWKRYAELHRSCSLGKSKNWTDVFVKQANGGCNYLLFIEGGAGLGNRILSLTSALLYALATDRVLLVDSRKILPSLLCEPFANSSWLLPDDFPYSEVEQAQALGRAKELNWNVSLVNLHLEHLQSGGDQQFFCDDTHFHLRKVPWLAWTSTQYYVTKLFMIPSFWRRLTPLFNSGPDAFTYISRLLILPNNDLWAHIVRVYWGYLSSSGLRLGLQIRLHGRGDLAAFDPAVKDRIMDCLTSNRALPTMQEGDGSNVTQLSALYPRKYLAMRRHQAPADTVVFIASLQQRYQEELMKMFDRQANVDNSIIRVHMVSHSGRQDNSVDQSHNALVEMWLLSFSDVIATSAYSTFGYIAQGLGGLTPYILNIRGENVTGDGKASCLVGQSSQPCTHYPMKPACESLNITESHQAWMDGHIRECQDQPGGLQLGTYPVPLEGR</sequence>
<organism evidence="7 8">
    <name type="scientific">Marchantia polymorpha subsp. ruderalis</name>
    <dbReference type="NCBI Taxonomy" id="1480154"/>
    <lineage>
        <taxon>Eukaryota</taxon>
        <taxon>Viridiplantae</taxon>
        <taxon>Streptophyta</taxon>
        <taxon>Embryophyta</taxon>
        <taxon>Marchantiophyta</taxon>
        <taxon>Marchantiopsida</taxon>
        <taxon>Marchantiidae</taxon>
        <taxon>Marchantiales</taxon>
        <taxon>Marchantiaceae</taxon>
        <taxon>Marchantia</taxon>
    </lineage>
</organism>
<keyword evidence="2 6" id="KW-0328">Glycosyltransferase</keyword>
<dbReference type="Proteomes" id="UP000077202">
    <property type="component" value="Unassembled WGS sequence"/>
</dbReference>
<dbReference type="Pfam" id="PF03254">
    <property type="entry name" value="XG_FTase"/>
    <property type="match status" value="1"/>
</dbReference>
<evidence type="ECO:0000256" key="3">
    <source>
        <dbReference type="ARBA" id="ARBA00022679"/>
    </source>
</evidence>
<comment type="caution">
    <text evidence="7">The sequence shown here is derived from an EMBL/GenBank/DDBJ whole genome shotgun (WGS) entry which is preliminary data.</text>
</comment>
<evidence type="ECO:0000256" key="5">
    <source>
        <dbReference type="ARBA" id="ARBA00023316"/>
    </source>
</evidence>
<dbReference type="Gene3D" id="3.40.50.11350">
    <property type="match status" value="1"/>
</dbReference>
<evidence type="ECO:0000256" key="2">
    <source>
        <dbReference type="ARBA" id="ARBA00022676"/>
    </source>
</evidence>
<evidence type="ECO:0000256" key="1">
    <source>
        <dbReference type="ARBA" id="ARBA00010481"/>
    </source>
</evidence>